<dbReference type="KEGG" id="mlv:CVS47_00123"/>
<evidence type="ECO:0000313" key="4">
    <source>
        <dbReference type="Proteomes" id="UP000276888"/>
    </source>
</evidence>
<reference evidence="3 4" key="1">
    <citation type="submission" date="2018-08" db="EMBL/GenBank/DDBJ databases">
        <title>Microbacterium lemovicicum sp. nov., a bacterium isolated from a natural uranium-rich soil.</title>
        <authorList>
            <person name="ORTET P."/>
        </authorList>
    </citation>
    <scope>NUCLEOTIDE SEQUENCE [LARGE SCALE GENOMIC DNA]</scope>
    <source>
        <strain evidence="3 4">Viu22</strain>
    </source>
</reference>
<accession>A0A3S9W630</accession>
<evidence type="ECO:0000313" key="3">
    <source>
        <dbReference type="EMBL" id="AZS35531.1"/>
    </source>
</evidence>
<dbReference type="EMBL" id="CP031423">
    <property type="protein sequence ID" value="AZS35531.1"/>
    <property type="molecule type" value="Genomic_DNA"/>
</dbReference>
<keyword evidence="2" id="KW-0472">Membrane</keyword>
<evidence type="ECO:0000256" key="1">
    <source>
        <dbReference type="SAM" id="MobiDB-lite"/>
    </source>
</evidence>
<feature type="region of interest" description="Disordered" evidence="1">
    <location>
        <begin position="144"/>
        <end position="163"/>
    </location>
</feature>
<dbReference type="RefSeq" id="WP_127094348.1">
    <property type="nucleotide sequence ID" value="NZ_CP031423.1"/>
</dbReference>
<feature type="transmembrane region" description="Helical" evidence="2">
    <location>
        <begin position="70"/>
        <end position="100"/>
    </location>
</feature>
<keyword evidence="4" id="KW-1185">Reference proteome</keyword>
<proteinExistence type="predicted"/>
<dbReference type="Proteomes" id="UP000276888">
    <property type="component" value="Chromosome"/>
</dbReference>
<keyword evidence="2" id="KW-1133">Transmembrane helix</keyword>
<keyword evidence="2" id="KW-0812">Transmembrane</keyword>
<protein>
    <submittedName>
        <fullName evidence="3">Uncharacterized protein</fullName>
    </submittedName>
</protein>
<feature type="compositionally biased region" description="Basic and acidic residues" evidence="1">
    <location>
        <begin position="153"/>
        <end position="163"/>
    </location>
</feature>
<evidence type="ECO:0000256" key="2">
    <source>
        <dbReference type="SAM" id="Phobius"/>
    </source>
</evidence>
<dbReference type="OrthoDB" id="5083700at2"/>
<name>A0A3S9W630_9MICO</name>
<feature type="transmembrane region" description="Helical" evidence="2">
    <location>
        <begin position="37"/>
        <end position="58"/>
    </location>
</feature>
<sequence>MAARRSDGDDSGFENERIVDREVLPVHVHAAPRYERFLLFGLLGGLTLAIVMTGVAGMTEQPGGPMSTGLSGLLVVFAVYAAIFVGVGLLIASVLSMTLARIWAGRAQRHSAEHDTALNRDPFLPGNDDIPRWVHEAEDLARVKKPGRIRRPPNRDQPDATPR</sequence>
<gene>
    <name evidence="3" type="ORF">CVS47_00123</name>
</gene>
<dbReference type="AlphaFoldDB" id="A0A3S9W630"/>
<organism evidence="3 4">
    <name type="scientific">Microbacterium lemovicicum</name>
    <dbReference type="NCBI Taxonomy" id="1072463"/>
    <lineage>
        <taxon>Bacteria</taxon>
        <taxon>Bacillati</taxon>
        <taxon>Actinomycetota</taxon>
        <taxon>Actinomycetes</taxon>
        <taxon>Micrococcales</taxon>
        <taxon>Microbacteriaceae</taxon>
        <taxon>Microbacterium</taxon>
    </lineage>
</organism>